<dbReference type="AlphaFoldDB" id="J9VSQ8"/>
<organism evidence="1 2">
    <name type="scientific">Cryptococcus neoformans (strain H99 / ATCC 208821 / CBS 10515 / FGSC 9487)</name>
    <name type="common">Cryptococcus neoformans var. grubii serotype A</name>
    <dbReference type="NCBI Taxonomy" id="235443"/>
    <lineage>
        <taxon>Eukaryota</taxon>
        <taxon>Fungi</taxon>
        <taxon>Dikarya</taxon>
        <taxon>Basidiomycota</taxon>
        <taxon>Agaricomycotina</taxon>
        <taxon>Tremellomycetes</taxon>
        <taxon>Tremellales</taxon>
        <taxon>Cryptococcaceae</taxon>
        <taxon>Cryptococcus</taxon>
        <taxon>Cryptococcus neoformans species complex</taxon>
    </lineage>
</organism>
<name>J9VSQ8_CRYN9</name>
<sequence length="312" mass="34344">MLSIASLGAHLWFPVIKNLDKYINDLEILVANVQDLLDEINPDFITKKPKVHYLCHVIRDVLRYGPVIHQATERHERFNSVVRGCTIRGNGQANSHDVAAWFAHAGICAHLVTGGLFVTETGIWEAGRKVLELRQDHGLCTHLGWSVPRKAKKGKVVRLAGQKDGKPYAVEAASGDHCKMGNWVVCRDGSYMRVANALKPSAGSPLLIKARYTYSILSRCYARIALLGVYNRATGSHPTLAPSRSTLSVKLPSTPVAAHVLNRCLSWLDKVSEDTTKKAPATHTGVFKAASEHTPSFTAAAFSHRTLRDIQR</sequence>
<dbReference type="GeneID" id="23890268"/>
<proteinExistence type="predicted"/>
<dbReference type="EMBL" id="CP003824">
    <property type="protein sequence ID" value="AFR94760.1"/>
    <property type="molecule type" value="Genomic_DNA"/>
</dbReference>
<evidence type="ECO:0000313" key="2">
    <source>
        <dbReference type="Proteomes" id="UP000010091"/>
    </source>
</evidence>
<accession>J9VSQ8</accession>
<dbReference type="OrthoDB" id="2506088at2759"/>
<dbReference type="RefSeq" id="XP_012049641.1">
    <property type="nucleotide sequence ID" value="XM_012194251.1"/>
</dbReference>
<evidence type="ECO:0000313" key="1">
    <source>
        <dbReference type="EMBL" id="AFR94760.1"/>
    </source>
</evidence>
<dbReference type="VEuPathDB" id="FungiDB:CNAG_07421"/>
<dbReference type="HOGENOM" id="CLU_891418_0_0_1"/>
<gene>
    <name evidence="1" type="ORF">CNAG_07421</name>
</gene>
<reference evidence="1 2" key="1">
    <citation type="journal article" date="2014" name="PLoS Genet.">
        <title>Analysis of the genome and transcriptome of Cryptococcus neoformans var. grubii reveals complex RNA expression and microevolution leading to virulence attenuation.</title>
        <authorList>
            <person name="Janbon G."/>
            <person name="Ormerod K.L."/>
            <person name="Paulet D."/>
            <person name="Byrnes E.J.III."/>
            <person name="Yadav V."/>
            <person name="Chatterjee G."/>
            <person name="Mullapudi N."/>
            <person name="Hon C.C."/>
            <person name="Billmyre R.B."/>
            <person name="Brunel F."/>
            <person name="Bahn Y.S."/>
            <person name="Chen W."/>
            <person name="Chen Y."/>
            <person name="Chow E.W."/>
            <person name="Coppee J.Y."/>
            <person name="Floyd-Averette A."/>
            <person name="Gaillardin C."/>
            <person name="Gerik K.J."/>
            <person name="Goldberg J."/>
            <person name="Gonzalez-Hilarion S."/>
            <person name="Gujja S."/>
            <person name="Hamlin J.L."/>
            <person name="Hsueh Y.P."/>
            <person name="Ianiri G."/>
            <person name="Jones S."/>
            <person name="Kodira C.D."/>
            <person name="Kozubowski L."/>
            <person name="Lam W."/>
            <person name="Marra M."/>
            <person name="Mesner L.D."/>
            <person name="Mieczkowski P.A."/>
            <person name="Moyrand F."/>
            <person name="Nielsen K."/>
            <person name="Proux C."/>
            <person name="Rossignol T."/>
            <person name="Schein J.E."/>
            <person name="Sun S."/>
            <person name="Wollschlaeger C."/>
            <person name="Wood I.A."/>
            <person name="Zeng Q."/>
            <person name="Neuveglise C."/>
            <person name="Newlon C.S."/>
            <person name="Perfect J.R."/>
            <person name="Lodge J.K."/>
            <person name="Idnurm A."/>
            <person name="Stajich J.E."/>
            <person name="Kronstad J.W."/>
            <person name="Sanyal K."/>
            <person name="Heitman J."/>
            <person name="Fraser J.A."/>
            <person name="Cuomo C.A."/>
            <person name="Dietrich F.S."/>
        </authorList>
    </citation>
    <scope>NUCLEOTIDE SEQUENCE [LARGE SCALE GENOMIC DNA]</scope>
    <source>
        <strain evidence="2">H99 / ATCC 208821 / CBS 10515 / FGSC 9487</strain>
    </source>
</reference>
<protein>
    <submittedName>
        <fullName evidence="1">Uncharacterized protein</fullName>
    </submittedName>
</protein>
<keyword evidence="2" id="KW-1185">Reference proteome</keyword>
<dbReference type="KEGG" id="cng:CNAG_07421"/>
<dbReference type="Proteomes" id="UP000010091">
    <property type="component" value="Chromosome 5"/>
</dbReference>